<reference evidence="2 3" key="1">
    <citation type="journal article" date="2019" name="Commun. Biol.">
        <title>The bagworm genome reveals a unique fibroin gene that provides high tensile strength.</title>
        <authorList>
            <person name="Kono N."/>
            <person name="Nakamura H."/>
            <person name="Ohtoshi R."/>
            <person name="Tomita M."/>
            <person name="Numata K."/>
            <person name="Arakawa K."/>
        </authorList>
    </citation>
    <scope>NUCLEOTIDE SEQUENCE [LARGE SCALE GENOMIC DNA]</scope>
</reference>
<feature type="compositionally biased region" description="Pro residues" evidence="1">
    <location>
        <begin position="99"/>
        <end position="111"/>
    </location>
</feature>
<sequence>MLGRATWYGGNAFNFPARAPPPTPPPPLPHHNAHPPPPPPPLTPHHFPCAAGSESGTPPPPPPLPPRRRRDSVPAPPAPSTPHIPGALGVSPGGGGGGVPPPLPPRPPPAPALLRPAHSTILQRRHHNRNNRPGRSSGYRRRSRRPLRVRVRRAMSWAPERAVALMLLVVFQRSGAGVAAEATAVSRSAAHLAHPHPTHSSESCPRPFHVLRMRVPAAPPPTAGAQTDPAGARCGRITRYDPLVAITVGILSDKEYIRPTLVARLDVVQIGPVRRAAAENLDGRYEGAFMRTALDVLLLFIRPGFGRRCFSLQYFAQAPDGIRVLSLLNVTVGTGSTNTVGTAGPPPHASSCSACASAARVQTSVIVFADADPPPPRARAPRADQCTYVVTRD</sequence>
<gene>
    <name evidence="2" type="ORF">EVAR_19916_1</name>
</gene>
<feature type="region of interest" description="Disordered" evidence="1">
    <location>
        <begin position="1"/>
        <end position="146"/>
    </location>
</feature>
<dbReference type="Proteomes" id="UP000299102">
    <property type="component" value="Unassembled WGS sequence"/>
</dbReference>
<accession>A0A4C1ZMI8</accession>
<evidence type="ECO:0000256" key="1">
    <source>
        <dbReference type="SAM" id="MobiDB-lite"/>
    </source>
</evidence>
<evidence type="ECO:0000313" key="3">
    <source>
        <dbReference type="Proteomes" id="UP000299102"/>
    </source>
</evidence>
<dbReference type="AlphaFoldDB" id="A0A4C1ZMI8"/>
<name>A0A4C1ZMI8_EUMVA</name>
<dbReference type="EMBL" id="BGZK01001880">
    <property type="protein sequence ID" value="GBP87735.1"/>
    <property type="molecule type" value="Genomic_DNA"/>
</dbReference>
<evidence type="ECO:0000313" key="2">
    <source>
        <dbReference type="EMBL" id="GBP87735.1"/>
    </source>
</evidence>
<organism evidence="2 3">
    <name type="scientific">Eumeta variegata</name>
    <name type="common">Bagworm moth</name>
    <name type="synonym">Eumeta japonica</name>
    <dbReference type="NCBI Taxonomy" id="151549"/>
    <lineage>
        <taxon>Eukaryota</taxon>
        <taxon>Metazoa</taxon>
        <taxon>Ecdysozoa</taxon>
        <taxon>Arthropoda</taxon>
        <taxon>Hexapoda</taxon>
        <taxon>Insecta</taxon>
        <taxon>Pterygota</taxon>
        <taxon>Neoptera</taxon>
        <taxon>Endopterygota</taxon>
        <taxon>Lepidoptera</taxon>
        <taxon>Glossata</taxon>
        <taxon>Ditrysia</taxon>
        <taxon>Tineoidea</taxon>
        <taxon>Psychidae</taxon>
        <taxon>Oiketicinae</taxon>
        <taxon>Eumeta</taxon>
    </lineage>
</organism>
<feature type="compositionally biased region" description="Basic residues" evidence="1">
    <location>
        <begin position="123"/>
        <end position="146"/>
    </location>
</feature>
<feature type="compositionally biased region" description="Pro residues" evidence="1">
    <location>
        <begin position="18"/>
        <end position="43"/>
    </location>
</feature>
<proteinExistence type="predicted"/>
<keyword evidence="3" id="KW-1185">Reference proteome</keyword>
<comment type="caution">
    <text evidence="2">The sequence shown here is derived from an EMBL/GenBank/DDBJ whole genome shotgun (WGS) entry which is preliminary data.</text>
</comment>
<protein>
    <submittedName>
        <fullName evidence="2">Uncharacterized protein</fullName>
    </submittedName>
</protein>